<organism evidence="2 3">
    <name type="scientific">Lithospermum erythrorhizon</name>
    <name type="common">Purple gromwell</name>
    <name type="synonym">Lithospermum officinale var. erythrorhizon</name>
    <dbReference type="NCBI Taxonomy" id="34254"/>
    <lineage>
        <taxon>Eukaryota</taxon>
        <taxon>Viridiplantae</taxon>
        <taxon>Streptophyta</taxon>
        <taxon>Embryophyta</taxon>
        <taxon>Tracheophyta</taxon>
        <taxon>Spermatophyta</taxon>
        <taxon>Magnoliopsida</taxon>
        <taxon>eudicotyledons</taxon>
        <taxon>Gunneridae</taxon>
        <taxon>Pentapetalae</taxon>
        <taxon>asterids</taxon>
        <taxon>lamiids</taxon>
        <taxon>Boraginales</taxon>
        <taxon>Boraginaceae</taxon>
        <taxon>Boraginoideae</taxon>
        <taxon>Lithospermeae</taxon>
        <taxon>Lithospermum</taxon>
    </lineage>
</organism>
<evidence type="ECO:0000259" key="1">
    <source>
        <dbReference type="Pfam" id="PF26130"/>
    </source>
</evidence>
<dbReference type="AlphaFoldDB" id="A0AAV3PC10"/>
<evidence type="ECO:0000313" key="3">
    <source>
        <dbReference type="Proteomes" id="UP001454036"/>
    </source>
</evidence>
<protein>
    <recommendedName>
        <fullName evidence="1">PB1-like domain-containing protein</fullName>
    </recommendedName>
</protein>
<reference evidence="2 3" key="1">
    <citation type="submission" date="2024-01" db="EMBL/GenBank/DDBJ databases">
        <title>The complete chloroplast genome sequence of Lithospermum erythrorhizon: insights into the phylogenetic relationship among Boraginaceae species and the maternal lineages of purple gromwells.</title>
        <authorList>
            <person name="Okada T."/>
            <person name="Watanabe K."/>
        </authorList>
    </citation>
    <scope>NUCLEOTIDE SEQUENCE [LARGE SCALE GENOMIC DNA]</scope>
</reference>
<comment type="caution">
    <text evidence="2">The sequence shown here is derived from an EMBL/GenBank/DDBJ whole genome shotgun (WGS) entry which is preliminary data.</text>
</comment>
<name>A0AAV3PC10_LITER</name>
<keyword evidence="3" id="KW-1185">Reference proteome</keyword>
<dbReference type="Proteomes" id="UP001454036">
    <property type="component" value="Unassembled WGS sequence"/>
</dbReference>
<gene>
    <name evidence="2" type="ORF">LIER_07920</name>
</gene>
<dbReference type="InterPro" id="IPR058594">
    <property type="entry name" value="PB1-like_dom_pln"/>
</dbReference>
<dbReference type="Pfam" id="PF26130">
    <property type="entry name" value="PB1-like"/>
    <property type="match status" value="1"/>
</dbReference>
<evidence type="ECO:0000313" key="2">
    <source>
        <dbReference type="EMBL" id="GAA0148496.1"/>
    </source>
</evidence>
<accession>A0AAV3PC10</accession>
<feature type="domain" description="PB1-like" evidence="1">
    <location>
        <begin position="21"/>
        <end position="121"/>
    </location>
</feature>
<dbReference type="EMBL" id="BAABME010001247">
    <property type="protein sequence ID" value="GAA0148496.1"/>
    <property type="molecule type" value="Genomic_DNA"/>
</dbReference>
<sequence length="213" mass="24264">MAMLRNRGVGDNLVYDNVLEKDLMTIWIHHGGALLRSPHRRYVGGAVDCYDYVDGSSLSLEKIKDFVSRSRPLCDKNKTRFYFKYKDDFDKGCMFLKKDSDSLGLLQFFKKGNQVDIYVEHNDLDAMLRAEAAGGKIRQDFIEDVEDDVDDNMNSCGSVFVRADRGDKFDINSGSDDSEFRSSDESEGLLDEEWQAFRAKEAALKAIYGDECK</sequence>
<proteinExistence type="predicted"/>